<dbReference type="PANTHER" id="PTHR22891">
    <property type="entry name" value="EUKARYOTIC TRANSLATION INITIATION FACTOR 2C"/>
    <property type="match status" value="1"/>
</dbReference>
<dbReference type="InterPro" id="IPR036397">
    <property type="entry name" value="RNaseH_sf"/>
</dbReference>
<proteinExistence type="inferred from homology"/>
<comment type="caution">
    <text evidence="5">The sequence shown here is derived from an EMBL/GenBank/DDBJ whole genome shotgun (WGS) entry which is preliminary data.</text>
</comment>
<dbReference type="PROSITE" id="PS50821">
    <property type="entry name" value="PAZ"/>
    <property type="match status" value="1"/>
</dbReference>
<evidence type="ECO:0000313" key="5">
    <source>
        <dbReference type="EMBL" id="CAG9564800.1"/>
    </source>
</evidence>
<dbReference type="InterPro" id="IPR003165">
    <property type="entry name" value="Piwi"/>
</dbReference>
<dbReference type="CDD" id="cd04658">
    <property type="entry name" value="Piwi_piwi-like_Euk"/>
    <property type="match status" value="1"/>
</dbReference>
<dbReference type="CDD" id="cd02845">
    <property type="entry name" value="PAZ_piwi_like"/>
    <property type="match status" value="1"/>
</dbReference>
<feature type="domain" description="PAZ" evidence="3">
    <location>
        <begin position="347"/>
        <end position="462"/>
    </location>
</feature>
<sequence>MADAGRGRGRGLALLQALKSQITESPAPQDPRQEPSTTASVAATANVAAKPNLVPDTASSVAPSNVSSTSTIPGGRGKMAAMLLSKMQKPGGDKPTFTPASDVSPSPSIISQGRGAGRGLQLLQNLRKQTPASSTVDSSVENITKGLAASSVSSANLPGGKNKYYSEISQTKPVVMKGESGTPCDLTANFIYLKYEDNTVFEYEVRYEPDQDYKHLRFKLLNEHNHFFQQKTFDGTTLYVPHKLPDEALNLVSTNPYDNSKVNITILYRRPRLLREMIHIYNMLFKHIMRDLNLVRFGRQHFNEKAAIQIPQYKLEVCPGYVTAVDEYEGGLMLTLDSTHRVLRTQTVLSLIKETVQTQGAGWKRHISDALIGTSVMTTYNKKLFRVDSIDDTITPRSTFEKNEKGQMVKITYLDYYKNKGIDIMDMDQPMLISRDSKRMPGSEQVTDFMICLVPELCQLTGLSDSQRSNFKLMKDVATYTRITPNQRHAAFKKYIQNVLENETALNRLKGWGLTIAPETIEIAGRTLAPETLYFGNNVKVPGQPNSEWNGDVGKNSVMQAVDILRWVVLFTDRDKQVASDFVETIKRCSRPMGINVSNPDMVRLPNDRTDTYVMALKKCISSQLQVVVAICPTIRDDRYAAIKKICCAENPVPSQVINARTIMNSQKIRSITQKILLQINCKLGGTLWHISIPFKSAMVVGIDSYHDASRKKRSVCAFVASYNQSMTHWYSKAVFQERGQEIVDSLKSCLVDALKHYLRINGRLPDRIIIYRDGVGDGQLKLLKEYEIPQMEVSFSVVDDTYKPTLTYIVVQKRINTRIFLKSREGFSNPAPGTIVDHKITRRDWYDFLIVSQKVNQGTVTPTHYVVVSDNSPMSPDQCQRLTYKLCHLYYNWPGTVRVPAPCQYAHKLASLVGQNIHQQPSEALADKLFFL</sequence>
<dbReference type="OrthoDB" id="445936at2759"/>
<evidence type="ECO:0000259" key="4">
    <source>
        <dbReference type="PROSITE" id="PS50822"/>
    </source>
</evidence>
<dbReference type="SMART" id="SM00950">
    <property type="entry name" value="Piwi"/>
    <property type="match status" value="1"/>
</dbReference>
<dbReference type="GO" id="GO:0003723">
    <property type="term" value="F:RNA binding"/>
    <property type="evidence" value="ECO:0007669"/>
    <property type="project" value="InterPro"/>
</dbReference>
<dbReference type="Proteomes" id="UP000789524">
    <property type="component" value="Unassembled WGS sequence"/>
</dbReference>
<name>A0A8J2QKC8_9NEOP</name>
<evidence type="ECO:0000313" key="6">
    <source>
        <dbReference type="Proteomes" id="UP000789524"/>
    </source>
</evidence>
<dbReference type="EMBL" id="CAKASE010000051">
    <property type="protein sequence ID" value="CAG9564800.1"/>
    <property type="molecule type" value="Genomic_DNA"/>
</dbReference>
<keyword evidence="6" id="KW-1185">Reference proteome</keyword>
<comment type="similarity">
    <text evidence="1">Belongs to the argonaute family.</text>
</comment>
<feature type="region of interest" description="Disordered" evidence="2">
    <location>
        <begin position="54"/>
        <end position="76"/>
    </location>
</feature>
<organism evidence="5 6">
    <name type="scientific">Danaus chrysippus</name>
    <name type="common">African queen</name>
    <dbReference type="NCBI Taxonomy" id="151541"/>
    <lineage>
        <taxon>Eukaryota</taxon>
        <taxon>Metazoa</taxon>
        <taxon>Ecdysozoa</taxon>
        <taxon>Arthropoda</taxon>
        <taxon>Hexapoda</taxon>
        <taxon>Insecta</taxon>
        <taxon>Pterygota</taxon>
        <taxon>Neoptera</taxon>
        <taxon>Endopterygota</taxon>
        <taxon>Lepidoptera</taxon>
        <taxon>Glossata</taxon>
        <taxon>Ditrysia</taxon>
        <taxon>Papilionoidea</taxon>
        <taxon>Nymphalidae</taxon>
        <taxon>Danainae</taxon>
        <taxon>Danaini</taxon>
        <taxon>Danaina</taxon>
        <taxon>Danaus</taxon>
        <taxon>Anosia</taxon>
    </lineage>
</organism>
<accession>A0A8J2QKC8</accession>
<feature type="compositionally biased region" description="Polar residues" evidence="2">
    <location>
        <begin position="98"/>
        <end position="108"/>
    </location>
</feature>
<feature type="region of interest" description="Disordered" evidence="2">
    <location>
        <begin position="1"/>
        <end position="42"/>
    </location>
</feature>
<dbReference type="InterPro" id="IPR012337">
    <property type="entry name" value="RNaseH-like_sf"/>
</dbReference>
<evidence type="ECO:0000256" key="1">
    <source>
        <dbReference type="RuleBase" id="RU361178"/>
    </source>
</evidence>
<evidence type="ECO:0000259" key="3">
    <source>
        <dbReference type="PROSITE" id="PS50821"/>
    </source>
</evidence>
<feature type="domain" description="Piwi" evidence="4">
    <location>
        <begin position="627"/>
        <end position="919"/>
    </location>
</feature>
<dbReference type="Pfam" id="PF02170">
    <property type="entry name" value="PAZ"/>
    <property type="match status" value="1"/>
</dbReference>
<dbReference type="InterPro" id="IPR036085">
    <property type="entry name" value="PAZ_dom_sf"/>
</dbReference>
<gene>
    <name evidence="5" type="ORF">DCHRY22_LOCUS5738</name>
</gene>
<dbReference type="Gene3D" id="2.170.260.10">
    <property type="entry name" value="paz domain"/>
    <property type="match status" value="1"/>
</dbReference>
<dbReference type="FunFam" id="3.30.420.10:FF:000014">
    <property type="entry name" value="Piwi-like RNA-mediated gene silencing 1"/>
    <property type="match status" value="1"/>
</dbReference>
<dbReference type="Gene3D" id="3.40.50.2300">
    <property type="match status" value="1"/>
</dbReference>
<evidence type="ECO:0000256" key="2">
    <source>
        <dbReference type="SAM" id="MobiDB-lite"/>
    </source>
</evidence>
<dbReference type="Pfam" id="PF23278">
    <property type="entry name" value="Piwi_N"/>
    <property type="match status" value="1"/>
</dbReference>
<dbReference type="PROSITE" id="PS50822">
    <property type="entry name" value="PIWI"/>
    <property type="match status" value="1"/>
</dbReference>
<dbReference type="Pfam" id="PF02171">
    <property type="entry name" value="Piwi"/>
    <property type="match status" value="1"/>
</dbReference>
<dbReference type="SMART" id="SM00949">
    <property type="entry name" value="PAZ"/>
    <property type="match status" value="1"/>
</dbReference>
<dbReference type="SUPFAM" id="SSF101690">
    <property type="entry name" value="PAZ domain"/>
    <property type="match status" value="1"/>
</dbReference>
<reference evidence="5" key="1">
    <citation type="submission" date="2021-09" db="EMBL/GenBank/DDBJ databases">
        <authorList>
            <person name="Martin H S."/>
        </authorList>
    </citation>
    <scope>NUCLEOTIDE SEQUENCE</scope>
</reference>
<dbReference type="InterPro" id="IPR003100">
    <property type="entry name" value="PAZ_dom"/>
</dbReference>
<feature type="region of interest" description="Disordered" evidence="2">
    <location>
        <begin position="88"/>
        <end position="108"/>
    </location>
</feature>
<dbReference type="GO" id="GO:0034587">
    <property type="term" value="P:piRNA processing"/>
    <property type="evidence" value="ECO:0007669"/>
    <property type="project" value="UniProtKB-ARBA"/>
</dbReference>
<dbReference type="Gene3D" id="3.30.420.10">
    <property type="entry name" value="Ribonuclease H-like superfamily/Ribonuclease H"/>
    <property type="match status" value="1"/>
</dbReference>
<dbReference type="AlphaFoldDB" id="A0A8J2QKC8"/>
<feature type="compositionally biased region" description="Low complexity" evidence="2">
    <location>
        <begin position="57"/>
        <end position="71"/>
    </location>
</feature>
<protein>
    <submittedName>
        <fullName evidence="5">(African queen) hypothetical protein</fullName>
    </submittedName>
</protein>
<dbReference type="SUPFAM" id="SSF53098">
    <property type="entry name" value="Ribonuclease H-like"/>
    <property type="match status" value="1"/>
</dbReference>